<dbReference type="Pfam" id="PF04023">
    <property type="entry name" value="FeoA"/>
    <property type="match status" value="1"/>
</dbReference>
<dbReference type="RefSeq" id="WP_132954073.1">
    <property type="nucleotide sequence ID" value="NZ_CALJUB010000198.1"/>
</dbReference>
<dbReference type="Proteomes" id="UP000294721">
    <property type="component" value="Unassembled WGS sequence"/>
</dbReference>
<dbReference type="InterPro" id="IPR007167">
    <property type="entry name" value="Fe-transptr_FeoA-like"/>
</dbReference>
<reference evidence="4" key="3">
    <citation type="journal article" date="2022" name="Res Sq">
        <title>Evolution of multicellular longitudinally dividing oral cavity symbionts (Neisseriaceae).</title>
        <authorList>
            <person name="Nyongesa S."/>
            <person name="Weber P."/>
            <person name="Bernet E."/>
            <person name="Pullido F."/>
            <person name="Nieckarz M."/>
            <person name="Delaby M."/>
            <person name="Nieves C."/>
            <person name="Viehboeck T."/>
            <person name="Krause N."/>
            <person name="Rivera-Millot A."/>
            <person name="Nakamura A."/>
            <person name="Vischer N."/>
            <person name="VanNieuwenhze M."/>
            <person name="Brun Y."/>
            <person name="Cava F."/>
            <person name="Bulgheresi S."/>
            <person name="Veyrier F."/>
        </authorList>
    </citation>
    <scope>NUCLEOTIDE SEQUENCE</scope>
    <source>
        <strain evidence="4">1258/02</strain>
    </source>
</reference>
<dbReference type="KEGG" id="usu:LVJ78_04985"/>
<dbReference type="PANTHER" id="PTHR43151:SF2">
    <property type="entry name" value="FE(2+) TRANSPORT PROTEIN A-RELATED"/>
    <property type="match status" value="1"/>
</dbReference>
<protein>
    <submittedName>
        <fullName evidence="4">Ferrous iron transport protein A</fullName>
    </submittedName>
</protein>
<dbReference type="InterPro" id="IPR053184">
    <property type="entry name" value="FeoA-like"/>
</dbReference>
<dbReference type="AlphaFoldDB" id="A0AAE9GWP1"/>
<dbReference type="GO" id="GO:0046914">
    <property type="term" value="F:transition metal ion binding"/>
    <property type="evidence" value="ECO:0007669"/>
    <property type="project" value="InterPro"/>
</dbReference>
<proteinExistence type="predicted"/>
<evidence type="ECO:0000313" key="5">
    <source>
        <dbReference type="Proteomes" id="UP000294721"/>
    </source>
</evidence>
<gene>
    <name evidence="3" type="ORF">EV680_1178</name>
    <name evidence="4" type="ORF">LVJ78_04985</name>
</gene>
<sequence>MNLPPTFPLSMAAEHTPVRVVSIKGTPDFAKRIAEMGLNPGAEISVCQRSGSGLLVSRSGTRLALGGGMAHRILVCAV</sequence>
<evidence type="ECO:0000256" key="1">
    <source>
        <dbReference type="ARBA" id="ARBA00023004"/>
    </source>
</evidence>
<reference evidence="4" key="2">
    <citation type="submission" date="2021-12" db="EMBL/GenBank/DDBJ databases">
        <authorList>
            <person name="Veyrier F.J."/>
        </authorList>
    </citation>
    <scope>NUCLEOTIDE SEQUENCE</scope>
    <source>
        <strain evidence="4">1258/02</strain>
    </source>
</reference>
<dbReference type="SUPFAM" id="SSF50037">
    <property type="entry name" value="C-terminal domain of transcriptional repressors"/>
    <property type="match status" value="1"/>
</dbReference>
<feature type="domain" description="Ferrous iron transporter FeoA-like" evidence="2">
    <location>
        <begin position="7"/>
        <end position="77"/>
    </location>
</feature>
<dbReference type="PANTHER" id="PTHR43151">
    <property type="entry name" value="FEOA FAMILY PROTEIN"/>
    <property type="match status" value="1"/>
</dbReference>
<evidence type="ECO:0000259" key="2">
    <source>
        <dbReference type="SMART" id="SM00899"/>
    </source>
</evidence>
<keyword evidence="1" id="KW-0408">Iron</keyword>
<dbReference type="EMBL" id="CP091507">
    <property type="protein sequence ID" value="UOO80359.1"/>
    <property type="molecule type" value="Genomic_DNA"/>
</dbReference>
<dbReference type="Proteomes" id="UP000829756">
    <property type="component" value="Chromosome"/>
</dbReference>
<dbReference type="SMART" id="SM00899">
    <property type="entry name" value="FeoA"/>
    <property type="match status" value="1"/>
</dbReference>
<evidence type="ECO:0000313" key="6">
    <source>
        <dbReference type="Proteomes" id="UP000829756"/>
    </source>
</evidence>
<organism evidence="4 6">
    <name type="scientific">Uruburuella suis</name>
    <dbReference type="NCBI Taxonomy" id="252130"/>
    <lineage>
        <taxon>Bacteria</taxon>
        <taxon>Pseudomonadati</taxon>
        <taxon>Pseudomonadota</taxon>
        <taxon>Betaproteobacteria</taxon>
        <taxon>Neisseriales</taxon>
        <taxon>Neisseriaceae</taxon>
        <taxon>Uruburuella</taxon>
    </lineage>
</organism>
<dbReference type="InterPro" id="IPR008988">
    <property type="entry name" value="Transcriptional_repressor_C"/>
</dbReference>
<dbReference type="EMBL" id="SLXE01000017">
    <property type="protein sequence ID" value="TCP04868.1"/>
    <property type="molecule type" value="Genomic_DNA"/>
</dbReference>
<evidence type="ECO:0000313" key="4">
    <source>
        <dbReference type="EMBL" id="UOO80359.1"/>
    </source>
</evidence>
<accession>A0AAE9GWP1</accession>
<dbReference type="InterPro" id="IPR038157">
    <property type="entry name" value="FeoA_core_dom"/>
</dbReference>
<evidence type="ECO:0000313" key="3">
    <source>
        <dbReference type="EMBL" id="TCP04868.1"/>
    </source>
</evidence>
<keyword evidence="5" id="KW-1185">Reference proteome</keyword>
<dbReference type="Gene3D" id="2.30.30.90">
    <property type="match status" value="1"/>
</dbReference>
<reference evidence="3 5" key="1">
    <citation type="submission" date="2019-03" db="EMBL/GenBank/DDBJ databases">
        <title>Genomic Encyclopedia of Type Strains, Phase IV (KMG-IV): sequencing the most valuable type-strain genomes for metagenomic binning, comparative biology and taxonomic classification.</title>
        <authorList>
            <person name="Goeker M."/>
        </authorList>
    </citation>
    <scope>NUCLEOTIDE SEQUENCE [LARGE SCALE GENOMIC DNA]</scope>
    <source>
        <strain evidence="3 5">DSM 17474</strain>
    </source>
</reference>
<name>A0AAE9GWP1_9NEIS</name>